<dbReference type="Proteomes" id="UP000737018">
    <property type="component" value="Unassembled WGS sequence"/>
</dbReference>
<name>A0A8J4RJV4_9ROSI</name>
<dbReference type="EMBL" id="JRKL02001121">
    <property type="protein sequence ID" value="KAF3965911.1"/>
    <property type="molecule type" value="Genomic_DNA"/>
</dbReference>
<keyword evidence="2" id="KW-1185">Reference proteome</keyword>
<proteinExistence type="predicted"/>
<evidence type="ECO:0000313" key="2">
    <source>
        <dbReference type="Proteomes" id="UP000737018"/>
    </source>
</evidence>
<evidence type="ECO:0000313" key="1">
    <source>
        <dbReference type="EMBL" id="KAF3965911.1"/>
    </source>
</evidence>
<sequence length="140" mass="16002">MKQTCLYVVAASCQNHHDVEVLLPGNNLPLHLGTLDLSRELTKALFPSCIFVLNENSSSEFRGLFPASLSISDFLEGPFTSEFIFQSFFLYYLQHFFEHFFTAKESKSRIPPCNSINPLLLRPSSSLIFFLLVFWVGEEE</sequence>
<protein>
    <submittedName>
        <fullName evidence="1">Uncharacterized protein</fullName>
    </submittedName>
</protein>
<gene>
    <name evidence="1" type="ORF">CMV_009941</name>
</gene>
<accession>A0A8J4RJV4</accession>
<comment type="caution">
    <text evidence="1">The sequence shown here is derived from an EMBL/GenBank/DDBJ whole genome shotgun (WGS) entry which is preliminary data.</text>
</comment>
<dbReference type="AlphaFoldDB" id="A0A8J4RJV4"/>
<reference evidence="1" key="1">
    <citation type="submission" date="2020-03" db="EMBL/GenBank/DDBJ databases">
        <title>Castanea mollissima Vanexum genome sequencing.</title>
        <authorList>
            <person name="Staton M."/>
        </authorList>
    </citation>
    <scope>NUCLEOTIDE SEQUENCE</scope>
    <source>
        <tissue evidence="1">Leaf</tissue>
    </source>
</reference>
<organism evidence="1 2">
    <name type="scientific">Castanea mollissima</name>
    <name type="common">Chinese chestnut</name>
    <dbReference type="NCBI Taxonomy" id="60419"/>
    <lineage>
        <taxon>Eukaryota</taxon>
        <taxon>Viridiplantae</taxon>
        <taxon>Streptophyta</taxon>
        <taxon>Embryophyta</taxon>
        <taxon>Tracheophyta</taxon>
        <taxon>Spermatophyta</taxon>
        <taxon>Magnoliopsida</taxon>
        <taxon>eudicotyledons</taxon>
        <taxon>Gunneridae</taxon>
        <taxon>Pentapetalae</taxon>
        <taxon>rosids</taxon>
        <taxon>fabids</taxon>
        <taxon>Fagales</taxon>
        <taxon>Fagaceae</taxon>
        <taxon>Castanea</taxon>
    </lineage>
</organism>